<dbReference type="Proteomes" id="UP000660262">
    <property type="component" value="Unassembled WGS sequence"/>
</dbReference>
<evidence type="ECO:0000313" key="3">
    <source>
        <dbReference type="Proteomes" id="UP000660262"/>
    </source>
</evidence>
<keyword evidence="3" id="KW-1185">Reference proteome</keyword>
<feature type="region of interest" description="Disordered" evidence="1">
    <location>
        <begin position="27"/>
        <end position="69"/>
    </location>
</feature>
<reference evidence="2" key="1">
    <citation type="submission" date="2020-10" db="EMBL/GenBank/DDBJ databases">
        <title>Unveiling of a novel bifunctional photoreceptor, Dualchrome1, isolated from a cosmopolitan green alga.</title>
        <authorList>
            <person name="Suzuki S."/>
            <person name="Kawachi M."/>
        </authorList>
    </citation>
    <scope>NUCLEOTIDE SEQUENCE</scope>
    <source>
        <strain evidence="2">NIES 2893</strain>
    </source>
</reference>
<comment type="caution">
    <text evidence="2">The sequence shown here is derived from an EMBL/GenBank/DDBJ whole genome shotgun (WGS) entry which is preliminary data.</text>
</comment>
<protein>
    <submittedName>
        <fullName evidence="2">Uncharacterized protein</fullName>
    </submittedName>
</protein>
<accession>A0A830HM67</accession>
<dbReference type="EMBL" id="BNJQ01000021">
    <property type="protein sequence ID" value="GHP08506.1"/>
    <property type="molecule type" value="Genomic_DNA"/>
</dbReference>
<sequence length="239" mass="25737">MPPPEPLSARELVERLRAEQQAKYNIVATSTSTSTLTGRTHPAEPTSVVVGAQPPLHQPPPPPAPPTATHDETIPVRHVATQPPVVQTMSASDQEQLRSMMKGMVGQYKTGDVSIMPCMSFSVVSKISLADSSGALREEGTTDVKCCCCCHVMTVSHESTTQSDGLKMKGTDSRGTRMEGTLMHADIPNRVATYKINALGPGGGSTDVKATVDMKNNTRTICYDTPQGKQMTFVYRKVH</sequence>
<feature type="compositionally biased region" description="Pro residues" evidence="1">
    <location>
        <begin position="56"/>
        <end position="66"/>
    </location>
</feature>
<proteinExistence type="predicted"/>
<organism evidence="2 3">
    <name type="scientific">Pycnococcus provasolii</name>
    <dbReference type="NCBI Taxonomy" id="41880"/>
    <lineage>
        <taxon>Eukaryota</taxon>
        <taxon>Viridiplantae</taxon>
        <taxon>Chlorophyta</taxon>
        <taxon>Pseudoscourfieldiophyceae</taxon>
        <taxon>Pseudoscourfieldiales</taxon>
        <taxon>Pycnococcaceae</taxon>
        <taxon>Pycnococcus</taxon>
    </lineage>
</organism>
<evidence type="ECO:0000256" key="1">
    <source>
        <dbReference type="SAM" id="MobiDB-lite"/>
    </source>
</evidence>
<gene>
    <name evidence="2" type="ORF">PPROV_000724400</name>
</gene>
<name>A0A830HM67_9CHLO</name>
<dbReference type="AlphaFoldDB" id="A0A830HM67"/>
<evidence type="ECO:0000313" key="2">
    <source>
        <dbReference type="EMBL" id="GHP08506.1"/>
    </source>
</evidence>